<name>A0ABY0YZK7_9PSED</name>
<comment type="caution">
    <text evidence="1">The sequence shown here is derived from an EMBL/GenBank/DDBJ whole genome shotgun (WGS) entry which is preliminary data.</text>
</comment>
<organism evidence="1 2">
    <name type="scientific">Pseudomonas kilonensis</name>
    <dbReference type="NCBI Taxonomy" id="132476"/>
    <lineage>
        <taxon>Bacteria</taxon>
        <taxon>Pseudomonadati</taxon>
        <taxon>Pseudomonadota</taxon>
        <taxon>Gammaproteobacteria</taxon>
        <taxon>Pseudomonadales</taxon>
        <taxon>Pseudomonadaceae</taxon>
        <taxon>Pseudomonas</taxon>
    </lineage>
</organism>
<reference evidence="1 2" key="1">
    <citation type="submission" date="2016-10" db="EMBL/GenBank/DDBJ databases">
        <authorList>
            <person name="Varghese N."/>
            <person name="Submissions S."/>
        </authorList>
    </citation>
    <scope>NUCLEOTIDE SEQUENCE [LARGE SCALE GENOMIC DNA]</scope>
    <source>
        <strain evidence="1 2">BS3780</strain>
    </source>
</reference>
<sequence>MVRLGRPISTIPPNQAGRGILQAKIQPFKGL</sequence>
<dbReference type="Proteomes" id="UP000183915">
    <property type="component" value="Unassembled WGS sequence"/>
</dbReference>
<evidence type="ECO:0000313" key="1">
    <source>
        <dbReference type="EMBL" id="SEE13645.1"/>
    </source>
</evidence>
<dbReference type="EMBL" id="FNTT01000002">
    <property type="protein sequence ID" value="SEE13645.1"/>
    <property type="molecule type" value="Genomic_DNA"/>
</dbReference>
<protein>
    <submittedName>
        <fullName evidence="1">Uncharacterized protein</fullName>
    </submittedName>
</protein>
<keyword evidence="2" id="KW-1185">Reference proteome</keyword>
<gene>
    <name evidence="1" type="ORF">SAMN04490188_2732</name>
</gene>
<proteinExistence type="predicted"/>
<evidence type="ECO:0000313" key="2">
    <source>
        <dbReference type="Proteomes" id="UP000183915"/>
    </source>
</evidence>
<accession>A0ABY0YZK7</accession>